<reference evidence="5 6" key="1">
    <citation type="submission" date="2023-03" db="EMBL/GenBank/DDBJ databases">
        <title>Draft genome sequence of Streptomyces sp. K1PA1 isolated from peat swamp forest in Thailand.</title>
        <authorList>
            <person name="Klaysubun C."/>
            <person name="Duangmal K."/>
        </authorList>
    </citation>
    <scope>NUCLEOTIDE SEQUENCE [LARGE SCALE GENOMIC DNA]</scope>
    <source>
        <strain evidence="5 6">K1PA1</strain>
    </source>
</reference>
<dbReference type="Proteomes" id="UP001221150">
    <property type="component" value="Unassembled WGS sequence"/>
</dbReference>
<dbReference type="EMBL" id="JARJBB010000011">
    <property type="protein sequence ID" value="MDF3301137.1"/>
    <property type="molecule type" value="Genomic_DNA"/>
</dbReference>
<evidence type="ECO:0000256" key="3">
    <source>
        <dbReference type="ARBA" id="ARBA00023285"/>
    </source>
</evidence>
<name>A0ABT6A901_9ACTN</name>
<protein>
    <submittedName>
        <fullName evidence="5">Methylaspartate mutase</fullName>
    </submittedName>
</protein>
<comment type="caution">
    <text evidence="5">The sequence shown here is derived from an EMBL/GenBank/DDBJ whole genome shotgun (WGS) entry which is preliminary data.</text>
</comment>
<keyword evidence="1" id="KW-0846">Cobalamin</keyword>
<evidence type="ECO:0000256" key="1">
    <source>
        <dbReference type="ARBA" id="ARBA00022628"/>
    </source>
</evidence>
<accession>A0ABT6A901</accession>
<proteinExistence type="predicted"/>
<keyword evidence="6" id="KW-1185">Reference proteome</keyword>
<evidence type="ECO:0000256" key="4">
    <source>
        <dbReference type="SAM" id="MobiDB-lite"/>
    </source>
</evidence>
<keyword evidence="3" id="KW-0170">Cobalt</keyword>
<dbReference type="RefSeq" id="WP_276110712.1">
    <property type="nucleotide sequence ID" value="NZ_JARJBB010000011.1"/>
</dbReference>
<gene>
    <name evidence="5" type="ORF">P3H78_21420</name>
</gene>
<feature type="region of interest" description="Disordered" evidence="4">
    <location>
        <begin position="1"/>
        <end position="21"/>
    </location>
</feature>
<evidence type="ECO:0000313" key="5">
    <source>
        <dbReference type="EMBL" id="MDF3301137.1"/>
    </source>
</evidence>
<dbReference type="Gene3D" id="3.20.20.240">
    <property type="entry name" value="Methylmalonyl-CoA mutase"/>
    <property type="match status" value="1"/>
</dbReference>
<sequence length="462" mass="49772">MNSSAMGASLRPAAPGPVLPARAVPAHTGAAQAAPSPVGPARGRFSRFVRRKHEQGRLVVQPRMGFADTRTMRQGLEAVRAVRGASVGTVTVDSYTRVNDHDSARRALERGDDLNGYPVVAHGEEETRRLLRGVAGDDFPVQFRHGSALPGELFAALARTGADATEGGPVSYCLPYSRVPLPRATAAWAECCRILADQPRTVHLESFGGCMLGQLCPPSLLIALSILEGMFFREHGVRSISVSYAQQTSPEQDLEALAALRRLAAQWLGDVDWHVVVYTYMGVFPRTSVGAFRMLEDSVRLAVRSGTERLIVKTAVEAHRIPTIEENVDALEFAVAVEADERLHGPTGETIRQTGIHDEALQLVKATLEFGDDVGSALVNAFAHGLLDVPYCLHQDNANRSRAAIDPAGILRWSDPGAMPVAASGAHGRGPVTARSLIDMLGYNERRFDREELVGAAARGML</sequence>
<evidence type="ECO:0000313" key="6">
    <source>
        <dbReference type="Proteomes" id="UP001221150"/>
    </source>
</evidence>
<evidence type="ECO:0000256" key="2">
    <source>
        <dbReference type="ARBA" id="ARBA00023235"/>
    </source>
</evidence>
<dbReference type="PIRSF" id="PIRSF001495">
    <property type="entry name" value="Met_asp_mut_epsi"/>
    <property type="match status" value="1"/>
</dbReference>
<keyword evidence="2" id="KW-0413">Isomerase</keyword>
<dbReference type="InterPro" id="IPR016176">
    <property type="entry name" value="Cbl-dep_enz_cat"/>
</dbReference>
<dbReference type="SUPFAM" id="SSF51703">
    <property type="entry name" value="Cobalamin (vitamin B12)-dependent enzymes"/>
    <property type="match status" value="1"/>
</dbReference>
<organism evidence="5 6">
    <name type="scientific">Streptomyces tropicalis</name>
    <dbReference type="NCBI Taxonomy" id="3034234"/>
    <lineage>
        <taxon>Bacteria</taxon>
        <taxon>Bacillati</taxon>
        <taxon>Actinomycetota</taxon>
        <taxon>Actinomycetes</taxon>
        <taxon>Kitasatosporales</taxon>
        <taxon>Streptomycetaceae</taxon>
        <taxon>Streptomyces</taxon>
    </lineage>
</organism>
<dbReference type="Pfam" id="PF06368">
    <property type="entry name" value="Met_asp_mut_E"/>
    <property type="match status" value="1"/>
</dbReference>
<dbReference type="InterPro" id="IPR006396">
    <property type="entry name" value="Glu_mut_E"/>
</dbReference>